<gene>
    <name evidence="2" type="ORF">JG29_07720</name>
</gene>
<feature type="transmembrane region" description="Helical" evidence="1">
    <location>
        <begin position="92"/>
        <end position="114"/>
    </location>
</feature>
<dbReference type="HOGENOM" id="CLU_093674_3_2_9"/>
<dbReference type="EMBL" id="JXBZ01000007">
    <property type="protein sequence ID" value="KJY48951.1"/>
    <property type="molecule type" value="Genomic_DNA"/>
</dbReference>
<dbReference type="InterPro" id="IPR008523">
    <property type="entry name" value="DUF805"/>
</dbReference>
<feature type="transmembrane region" description="Helical" evidence="1">
    <location>
        <begin position="24"/>
        <end position="48"/>
    </location>
</feature>
<dbReference type="RefSeq" id="WP_045922618.1">
    <property type="nucleotide sequence ID" value="NZ_JAAEDY010000006.1"/>
</dbReference>
<dbReference type="Pfam" id="PF05656">
    <property type="entry name" value="DUF805"/>
    <property type="match status" value="1"/>
</dbReference>
<accession>A0A0F4KUT0</accession>
<dbReference type="AlphaFoldDB" id="A0A0F4KUT0"/>
<comment type="caution">
    <text evidence="2">The sequence shown here is derived from an EMBL/GenBank/DDBJ whole genome shotgun (WGS) entry which is preliminary data.</text>
</comment>
<evidence type="ECO:0000313" key="2">
    <source>
        <dbReference type="EMBL" id="KJY48951.1"/>
    </source>
</evidence>
<sequence length="123" mass="14351">MTSSYKKFWSNLLNFSGTSGRADYWWPVIINYILGAILATGIQALLGHPYNVHIYTLPDFGANFVANTIFFIVWLGTLSLKFRRLHDSNHSAWWILIDLIPIIGTIWFFILMILPTKRNRYRN</sequence>
<keyword evidence="1" id="KW-0472">Membrane</keyword>
<keyword evidence="1" id="KW-1133">Transmembrane helix</keyword>
<protein>
    <submittedName>
        <fullName evidence="2">Integral membrane protein</fullName>
    </submittedName>
</protein>
<feature type="transmembrane region" description="Helical" evidence="1">
    <location>
        <begin position="60"/>
        <end position="80"/>
    </location>
</feature>
<dbReference type="PANTHER" id="PTHR34980:SF2">
    <property type="entry name" value="INNER MEMBRANE PROTEIN YHAH-RELATED"/>
    <property type="match status" value="1"/>
</dbReference>
<dbReference type="OrthoDB" id="2285053at2"/>
<dbReference type="Proteomes" id="UP000033695">
    <property type="component" value="Unassembled WGS sequence"/>
</dbReference>
<reference evidence="2 3" key="1">
    <citation type="submission" date="2014-12" db="EMBL/GenBank/DDBJ databases">
        <title>Comparative genomics of the lactic acid bacteria isolated from the honey bee gut.</title>
        <authorList>
            <person name="Ellegaard K.M."/>
            <person name="Tamarit D."/>
            <person name="Javelind E."/>
            <person name="Olofsson T."/>
            <person name="Andersson S.G."/>
            <person name="Vasquez A."/>
        </authorList>
    </citation>
    <scope>NUCLEOTIDE SEQUENCE [LARGE SCALE GENOMIC DNA]</scope>
    <source>
        <strain evidence="2 3">Hon2</strain>
    </source>
</reference>
<evidence type="ECO:0000313" key="3">
    <source>
        <dbReference type="Proteomes" id="UP000033695"/>
    </source>
</evidence>
<keyword evidence="3" id="KW-1185">Reference proteome</keyword>
<organism evidence="2 3">
    <name type="scientific">Bombilactobacillus mellis</name>
    <dbReference type="NCBI Taxonomy" id="1218508"/>
    <lineage>
        <taxon>Bacteria</taxon>
        <taxon>Bacillati</taxon>
        <taxon>Bacillota</taxon>
        <taxon>Bacilli</taxon>
        <taxon>Lactobacillales</taxon>
        <taxon>Lactobacillaceae</taxon>
        <taxon>Bombilactobacillus</taxon>
    </lineage>
</organism>
<dbReference type="PANTHER" id="PTHR34980">
    <property type="entry name" value="INNER MEMBRANE PROTEIN-RELATED-RELATED"/>
    <property type="match status" value="1"/>
</dbReference>
<dbReference type="GO" id="GO:0005886">
    <property type="term" value="C:plasma membrane"/>
    <property type="evidence" value="ECO:0007669"/>
    <property type="project" value="TreeGrafter"/>
</dbReference>
<dbReference type="PATRIC" id="fig|1218508.4.peg.790"/>
<evidence type="ECO:0000256" key="1">
    <source>
        <dbReference type="SAM" id="Phobius"/>
    </source>
</evidence>
<keyword evidence="1" id="KW-0812">Transmembrane</keyword>
<proteinExistence type="predicted"/>
<name>A0A0F4KUT0_9LACO</name>